<keyword evidence="1" id="KW-0649">Protein kinase inhibitor</keyword>
<reference evidence="3" key="1">
    <citation type="journal article" date="2023" name="bioRxiv">
        <title>Improved chromosome-level genome assembly for marigold (Tagetes erecta).</title>
        <authorList>
            <person name="Jiang F."/>
            <person name="Yuan L."/>
            <person name="Wang S."/>
            <person name="Wang H."/>
            <person name="Xu D."/>
            <person name="Wang A."/>
            <person name="Fan W."/>
        </authorList>
    </citation>
    <scope>NUCLEOTIDE SEQUENCE</scope>
    <source>
        <strain evidence="3">WSJ</strain>
        <tissue evidence="3">Leaf</tissue>
    </source>
</reference>
<dbReference type="PANTHER" id="PTHR33142">
    <property type="entry name" value="CYCLIN-DEPENDENT PROTEIN KINASE INHIBITOR SMR13"/>
    <property type="match status" value="1"/>
</dbReference>
<name>A0AAD8NQ35_TARER</name>
<dbReference type="GO" id="GO:0004860">
    <property type="term" value="F:protein kinase inhibitor activity"/>
    <property type="evidence" value="ECO:0007669"/>
    <property type="project" value="UniProtKB-KW"/>
</dbReference>
<dbReference type="EMBL" id="JAUHHV010000008">
    <property type="protein sequence ID" value="KAK1416596.1"/>
    <property type="molecule type" value="Genomic_DNA"/>
</dbReference>
<dbReference type="GO" id="GO:0032875">
    <property type="term" value="P:regulation of DNA endoreduplication"/>
    <property type="evidence" value="ECO:0007669"/>
    <property type="project" value="InterPro"/>
</dbReference>
<evidence type="ECO:0000313" key="3">
    <source>
        <dbReference type="EMBL" id="KAK1416596.1"/>
    </source>
</evidence>
<protein>
    <recommendedName>
        <fullName evidence="5">Cyclin-dependent kinase inhibitor</fullName>
    </recommendedName>
</protein>
<accession>A0AAD8NQ35</accession>
<evidence type="ECO:0000313" key="4">
    <source>
        <dbReference type="Proteomes" id="UP001229421"/>
    </source>
</evidence>
<keyword evidence="2" id="KW-0131">Cell cycle</keyword>
<comment type="caution">
    <text evidence="3">The sequence shown here is derived from an EMBL/GenBank/DDBJ whole genome shotgun (WGS) entry which is preliminary data.</text>
</comment>
<gene>
    <name evidence="3" type="ORF">QVD17_32387</name>
</gene>
<dbReference type="AlphaFoldDB" id="A0AAD8NQ35"/>
<evidence type="ECO:0000256" key="2">
    <source>
        <dbReference type="ARBA" id="ARBA00023306"/>
    </source>
</evidence>
<dbReference type="PANTHER" id="PTHR33142:SF13">
    <property type="entry name" value="CYCLIN-DEPENDENT PROTEIN KINASE INHIBITOR SMR1"/>
    <property type="match status" value="1"/>
</dbReference>
<organism evidence="3 4">
    <name type="scientific">Tagetes erecta</name>
    <name type="common">African marigold</name>
    <dbReference type="NCBI Taxonomy" id="13708"/>
    <lineage>
        <taxon>Eukaryota</taxon>
        <taxon>Viridiplantae</taxon>
        <taxon>Streptophyta</taxon>
        <taxon>Embryophyta</taxon>
        <taxon>Tracheophyta</taxon>
        <taxon>Spermatophyta</taxon>
        <taxon>Magnoliopsida</taxon>
        <taxon>eudicotyledons</taxon>
        <taxon>Gunneridae</taxon>
        <taxon>Pentapetalae</taxon>
        <taxon>asterids</taxon>
        <taxon>campanulids</taxon>
        <taxon>Asterales</taxon>
        <taxon>Asteraceae</taxon>
        <taxon>Asteroideae</taxon>
        <taxon>Heliantheae alliance</taxon>
        <taxon>Tageteae</taxon>
        <taxon>Tagetes</taxon>
    </lineage>
</organism>
<keyword evidence="4" id="KW-1185">Reference proteome</keyword>
<evidence type="ECO:0008006" key="5">
    <source>
        <dbReference type="Google" id="ProtNLM"/>
    </source>
</evidence>
<proteinExistence type="predicted"/>
<evidence type="ECO:0000256" key="1">
    <source>
        <dbReference type="ARBA" id="ARBA00023013"/>
    </source>
</evidence>
<dbReference type="InterPro" id="IPR040389">
    <property type="entry name" value="SMR"/>
</dbReference>
<dbReference type="Proteomes" id="UP001229421">
    <property type="component" value="Unassembled WGS sequence"/>
</dbReference>
<sequence>MSSADLQFRRPNLQLSSLTLNLETESCTIQPQQINEDTCVTPTSPDHKIPAVITCPPAPKKQRRTTPSCRRTLSEFQFFEAVAREEIDSFFRSTYEFINQNSSKRKRC</sequence>